<dbReference type="Proteomes" id="UP000277928">
    <property type="component" value="Unassembled WGS sequence"/>
</dbReference>
<dbReference type="GO" id="GO:0006979">
    <property type="term" value="P:response to oxidative stress"/>
    <property type="evidence" value="ECO:0007669"/>
    <property type="project" value="InterPro"/>
</dbReference>
<dbReference type="PANTHER" id="PTHR11475:SF51">
    <property type="entry name" value="SHKT DOMAIN-CONTAINING PROTEIN"/>
    <property type="match status" value="1"/>
</dbReference>
<evidence type="ECO:0000256" key="6">
    <source>
        <dbReference type="ARBA" id="ARBA00023157"/>
    </source>
</evidence>
<evidence type="ECO:0000256" key="2">
    <source>
        <dbReference type="ARBA" id="ARBA00012313"/>
    </source>
</evidence>
<keyword evidence="3" id="KW-0575">Peroxidase</keyword>
<dbReference type="FunFam" id="1.10.640.10:FF:000007">
    <property type="entry name" value="Peroxidase mlt-7"/>
    <property type="match status" value="1"/>
</dbReference>
<keyword evidence="7" id="KW-0349">Heme</keyword>
<dbReference type="SUPFAM" id="SSF48113">
    <property type="entry name" value="Heme-dependent peroxidases"/>
    <property type="match status" value="1"/>
</dbReference>
<dbReference type="Gene3D" id="1.10.640.10">
    <property type="entry name" value="Haem peroxidase domain superfamily, animal type"/>
    <property type="match status" value="1"/>
</dbReference>
<keyword evidence="7" id="KW-0408">Iron</keyword>
<keyword evidence="5" id="KW-0732">Signal</keyword>
<dbReference type="OMA" id="WATIGEC"/>
<name>A0A3P7JTX6_LITSI</name>
<dbReference type="OrthoDB" id="823504at2759"/>
<dbReference type="EC" id="1.11.1.7" evidence="2"/>
<dbReference type="EMBL" id="UYRX01001754">
    <property type="protein sequence ID" value="VDM92089.1"/>
    <property type="molecule type" value="Genomic_DNA"/>
</dbReference>
<dbReference type="PRINTS" id="PR00457">
    <property type="entry name" value="ANPEROXIDASE"/>
</dbReference>
<dbReference type="PROSITE" id="PS50292">
    <property type="entry name" value="PEROXIDASE_3"/>
    <property type="match status" value="1"/>
</dbReference>
<gene>
    <name evidence="8" type="ORF">NLS_LOCUS9626</name>
</gene>
<feature type="binding site" description="axial binding residue" evidence="7">
    <location>
        <position position="331"/>
    </location>
    <ligand>
        <name>heme b</name>
        <dbReference type="ChEBI" id="CHEBI:60344"/>
    </ligand>
    <ligandPart>
        <name>Fe</name>
        <dbReference type="ChEBI" id="CHEBI:18248"/>
    </ligandPart>
</feature>
<evidence type="ECO:0000256" key="4">
    <source>
        <dbReference type="ARBA" id="ARBA00022723"/>
    </source>
</evidence>
<keyword evidence="6" id="KW-1015">Disulfide bond</keyword>
<feature type="non-terminal residue" evidence="8">
    <location>
        <position position="1"/>
    </location>
</feature>
<dbReference type="InterPro" id="IPR010255">
    <property type="entry name" value="Haem_peroxidase_sf"/>
</dbReference>
<evidence type="ECO:0000256" key="5">
    <source>
        <dbReference type="ARBA" id="ARBA00022729"/>
    </source>
</evidence>
<dbReference type="InterPro" id="IPR019791">
    <property type="entry name" value="Haem_peroxidase_animal"/>
</dbReference>
<evidence type="ECO:0000256" key="1">
    <source>
        <dbReference type="ARBA" id="ARBA00000189"/>
    </source>
</evidence>
<keyword evidence="9" id="KW-1185">Reference proteome</keyword>
<reference evidence="8 9" key="1">
    <citation type="submission" date="2018-08" db="EMBL/GenBank/DDBJ databases">
        <authorList>
            <person name="Laetsch R D."/>
            <person name="Stevens L."/>
            <person name="Kumar S."/>
            <person name="Blaxter L. M."/>
        </authorList>
    </citation>
    <scope>NUCLEOTIDE SEQUENCE [LARGE SCALE GENOMIC DNA]</scope>
</reference>
<organism evidence="8 9">
    <name type="scientific">Litomosoides sigmodontis</name>
    <name type="common">Filarial nematode worm</name>
    <dbReference type="NCBI Taxonomy" id="42156"/>
    <lineage>
        <taxon>Eukaryota</taxon>
        <taxon>Metazoa</taxon>
        <taxon>Ecdysozoa</taxon>
        <taxon>Nematoda</taxon>
        <taxon>Chromadorea</taxon>
        <taxon>Rhabditida</taxon>
        <taxon>Spirurina</taxon>
        <taxon>Spiruromorpha</taxon>
        <taxon>Filarioidea</taxon>
        <taxon>Onchocercidae</taxon>
        <taxon>Litomosoides</taxon>
    </lineage>
</organism>
<sequence length="562" mass="63762">TSTRRTISIIDVRRKNARSGCVSQLGENDCKKNLCYHLRFRTFDGTCNNFQSPQNGAAFSPYIRLEAPRYDNGISAPTSSIRKTRPIAREVSRLMLASDGEVTSDSNALLMQWGQFLSHDLAKTTTLNNQECASCEPNSKCTNIFLSTRDPTFGRFQCLPVARSSPLCGTGQSTPREQYNENSAYIDGSMIYGSSDLDQFMFREGGFMRTEMIRNRTFPRIDRNQNIMAGDDRANLFIGLAALHVLFVRQHNAIATVLKELNANWDHDRIFQETRRIIGAAIQHITYKEYLPRILGSNKFNELIGEYDGYNENVDATISNEFTGCAFRFGHGMIQEFYPFLDENFHSIGGVSFEDGTFKSIHLFAHGIDPLIRGLINLPAKMPQRLALAVTERMFGNSDLGSINIQRGRDHGIAGYVVWRKFCKMPNVRTFDDLNTTIRNPILRSNLKILYEHVENIDLYVGGLLEDPLDGAFVGPTLGCIIAEQFKRLRDGDRFYYENSEILTQSQIEEIKKLNLARVICDSGERIEAMPLEAFNRSEASDLIPCDRIPSPNWSVWKDRQI</sequence>
<comment type="catalytic activity">
    <reaction evidence="1">
        <text>2 a phenolic donor + H2O2 = 2 a phenolic radical donor + 2 H2O</text>
        <dbReference type="Rhea" id="RHEA:56136"/>
        <dbReference type="ChEBI" id="CHEBI:15377"/>
        <dbReference type="ChEBI" id="CHEBI:16240"/>
        <dbReference type="ChEBI" id="CHEBI:139520"/>
        <dbReference type="ChEBI" id="CHEBI:139521"/>
        <dbReference type="EC" id="1.11.1.7"/>
    </reaction>
</comment>
<evidence type="ECO:0000256" key="3">
    <source>
        <dbReference type="ARBA" id="ARBA00022559"/>
    </source>
</evidence>
<dbReference type="STRING" id="42156.A0A3P7JTX6"/>
<dbReference type="CDD" id="cd09823">
    <property type="entry name" value="peroxinectin_like"/>
    <property type="match status" value="1"/>
</dbReference>
<dbReference type="GO" id="GO:0046872">
    <property type="term" value="F:metal ion binding"/>
    <property type="evidence" value="ECO:0007669"/>
    <property type="project" value="UniProtKB-KW"/>
</dbReference>
<accession>A0A3P7JTX6</accession>
<dbReference type="AlphaFoldDB" id="A0A3P7JTX6"/>
<evidence type="ECO:0000313" key="9">
    <source>
        <dbReference type="Proteomes" id="UP000277928"/>
    </source>
</evidence>
<dbReference type="GO" id="GO:0005615">
    <property type="term" value="C:extracellular space"/>
    <property type="evidence" value="ECO:0007669"/>
    <property type="project" value="TreeGrafter"/>
</dbReference>
<dbReference type="GO" id="GO:0020037">
    <property type="term" value="F:heme binding"/>
    <property type="evidence" value="ECO:0007669"/>
    <property type="project" value="InterPro"/>
</dbReference>
<evidence type="ECO:0000256" key="7">
    <source>
        <dbReference type="PIRSR" id="PIRSR619791-2"/>
    </source>
</evidence>
<dbReference type="PANTHER" id="PTHR11475">
    <property type="entry name" value="OXIDASE/PEROXIDASE"/>
    <property type="match status" value="1"/>
</dbReference>
<dbReference type="GO" id="GO:0140825">
    <property type="term" value="F:lactoperoxidase activity"/>
    <property type="evidence" value="ECO:0007669"/>
    <property type="project" value="UniProtKB-EC"/>
</dbReference>
<dbReference type="InterPro" id="IPR037120">
    <property type="entry name" value="Haem_peroxidase_sf_animal"/>
</dbReference>
<keyword evidence="3" id="KW-0560">Oxidoreductase</keyword>
<dbReference type="Pfam" id="PF03098">
    <property type="entry name" value="An_peroxidase"/>
    <property type="match status" value="1"/>
</dbReference>
<evidence type="ECO:0000313" key="8">
    <source>
        <dbReference type="EMBL" id="VDM92089.1"/>
    </source>
</evidence>
<proteinExistence type="predicted"/>
<keyword evidence="4 7" id="KW-0479">Metal-binding</keyword>
<protein>
    <recommendedName>
        <fullName evidence="2">peroxidase</fullName>
        <ecNumber evidence="2">1.11.1.7</ecNumber>
    </recommendedName>
</protein>